<feature type="domain" description="Siroheme decarboxylase NirL-like HTH" evidence="7">
    <location>
        <begin position="12"/>
        <end position="58"/>
    </location>
</feature>
<proteinExistence type="inferred from homology"/>
<evidence type="ECO:0000313" key="11">
    <source>
        <dbReference type="Proteomes" id="UP000503251"/>
    </source>
</evidence>
<name>A0A6P1ZFW8_9BACT</name>
<dbReference type="InterPro" id="IPR050684">
    <property type="entry name" value="HTH-Siroheme_Decarb"/>
</dbReference>
<sequence length="167" mass="18865">MEHTMREFSEKERAILREVQGVLPDDPAPFARIAEKVGATEDEVLQLLQECVESGVIRRFGASLKHQKAGFGANVMVAWRVEDDAVRDAAGTHMAKSRHVSHAYYRKPPASGEAAERWPYSLYTMVHGKSREECLATVEELSRDTGIEDYALLFSQKELKKSSMTYF</sequence>
<dbReference type="EMBL" id="QMIF01000009">
    <property type="protein sequence ID" value="TVM32805.1"/>
    <property type="molecule type" value="Genomic_DNA"/>
</dbReference>
<dbReference type="OrthoDB" id="9806536at2"/>
<dbReference type="InterPro" id="IPR040523">
    <property type="entry name" value="AsnC_trans_reg2"/>
</dbReference>
<keyword evidence="1" id="KW-0456">Lyase</keyword>
<dbReference type="PANTHER" id="PTHR43413">
    <property type="entry name" value="TRANSCRIPTIONAL REGULATOR, ASNC FAMILY"/>
    <property type="match status" value="1"/>
</dbReference>
<evidence type="ECO:0000256" key="3">
    <source>
        <dbReference type="ARBA" id="ARBA00023457"/>
    </source>
</evidence>
<dbReference type="PANTHER" id="PTHR43413:SF1">
    <property type="entry name" value="SIROHEME DECARBOXYLASE NIRL SUBUNIT"/>
    <property type="match status" value="1"/>
</dbReference>
<evidence type="ECO:0000256" key="2">
    <source>
        <dbReference type="ARBA" id="ARBA00023444"/>
    </source>
</evidence>
<dbReference type="EC" id="4.1.1.111" evidence="4"/>
<dbReference type="GO" id="GO:0016829">
    <property type="term" value="F:lyase activity"/>
    <property type="evidence" value="ECO:0007669"/>
    <property type="project" value="UniProtKB-KW"/>
</dbReference>
<dbReference type="EMBL" id="CP039543">
    <property type="protein sequence ID" value="QJT09311.1"/>
    <property type="molecule type" value="Genomic_DNA"/>
</dbReference>
<feature type="domain" description="Siroheme decarboxylase AsnC-like ligand binding" evidence="6">
    <location>
        <begin position="68"/>
        <end position="160"/>
    </location>
</feature>
<dbReference type="Proteomes" id="UP000503251">
    <property type="component" value="Chromosome"/>
</dbReference>
<dbReference type="InterPro" id="IPR053953">
    <property type="entry name" value="NirdL-like_HTH"/>
</dbReference>
<comment type="catalytic activity">
    <reaction evidence="5">
        <text>siroheme + 2 H(+) = 12,18-didecarboxysiroheme + 2 CO2</text>
        <dbReference type="Rhea" id="RHEA:19093"/>
        <dbReference type="ChEBI" id="CHEBI:15378"/>
        <dbReference type="ChEBI" id="CHEBI:16526"/>
        <dbReference type="ChEBI" id="CHEBI:60052"/>
        <dbReference type="ChEBI" id="CHEBI:140497"/>
        <dbReference type="EC" id="4.1.1.111"/>
    </reaction>
</comment>
<gene>
    <name evidence="9" type="ORF">DQK91_13935</name>
    <name evidence="8" type="ORF">E8L03_10320</name>
</gene>
<keyword evidence="11" id="KW-1185">Reference proteome</keyword>
<comment type="pathway">
    <text evidence="2">Porphyrin-containing compound metabolism.</text>
</comment>
<evidence type="ECO:0000313" key="8">
    <source>
        <dbReference type="EMBL" id="QJT09311.1"/>
    </source>
</evidence>
<dbReference type="AlphaFoldDB" id="A0A6P1ZFW8"/>
<dbReference type="Proteomes" id="UP000434052">
    <property type="component" value="Unassembled WGS sequence"/>
</dbReference>
<dbReference type="Pfam" id="PF17805">
    <property type="entry name" value="AsnC_trans_reg2"/>
    <property type="match status" value="1"/>
</dbReference>
<evidence type="ECO:0000313" key="9">
    <source>
        <dbReference type="EMBL" id="TVM32805.1"/>
    </source>
</evidence>
<reference evidence="8 11" key="2">
    <citation type="submission" date="2019-04" db="EMBL/GenBank/DDBJ databases">
        <title>Isolation and culture of sulfate reducing bacteria from the cold seep of the South China Sea.</title>
        <authorList>
            <person name="Sun C."/>
            <person name="Liu R."/>
        </authorList>
    </citation>
    <scope>NUCLEOTIDE SEQUENCE [LARGE SCALE GENOMIC DNA]</scope>
    <source>
        <strain evidence="8 11">CS1</strain>
    </source>
</reference>
<evidence type="ECO:0000259" key="6">
    <source>
        <dbReference type="Pfam" id="PF17805"/>
    </source>
</evidence>
<dbReference type="Gene3D" id="3.30.70.3460">
    <property type="match status" value="1"/>
</dbReference>
<evidence type="ECO:0000256" key="4">
    <source>
        <dbReference type="ARBA" id="ARBA00023471"/>
    </source>
</evidence>
<reference evidence="9 10" key="1">
    <citation type="submission" date="2018-06" db="EMBL/GenBank/DDBJ databases">
        <title>Complete genome of Desulfovibrio marinus P48SEP.</title>
        <authorList>
            <person name="Crispim J.S."/>
            <person name="Vidigal P.M.P."/>
            <person name="Silva L.C.F."/>
            <person name="Araujo L.C."/>
            <person name="Laguardia C.N."/>
            <person name="Dias R.S."/>
            <person name="Sousa M.P."/>
            <person name="Paula S.O."/>
            <person name="Silva C."/>
        </authorList>
    </citation>
    <scope>NUCLEOTIDE SEQUENCE [LARGE SCALE GENOMIC DNA]</scope>
    <source>
        <strain evidence="9 10">P48SEP</strain>
    </source>
</reference>
<evidence type="ECO:0000256" key="5">
    <source>
        <dbReference type="ARBA" id="ARBA00048470"/>
    </source>
</evidence>
<organism evidence="9 10">
    <name type="scientific">Oceanidesulfovibrio marinus</name>
    <dbReference type="NCBI Taxonomy" id="370038"/>
    <lineage>
        <taxon>Bacteria</taxon>
        <taxon>Pseudomonadati</taxon>
        <taxon>Thermodesulfobacteriota</taxon>
        <taxon>Desulfovibrionia</taxon>
        <taxon>Desulfovibrionales</taxon>
        <taxon>Desulfovibrionaceae</taxon>
        <taxon>Oceanidesulfovibrio</taxon>
    </lineage>
</organism>
<accession>A0A6P1ZFW8</accession>
<evidence type="ECO:0000313" key="10">
    <source>
        <dbReference type="Proteomes" id="UP000434052"/>
    </source>
</evidence>
<dbReference type="Pfam" id="PF22451">
    <property type="entry name" value="NirdL-like_HTH"/>
    <property type="match status" value="1"/>
</dbReference>
<protein>
    <recommendedName>
        <fullName evidence="4">siroheme decarboxylase</fullName>
        <ecNumber evidence="4">4.1.1.111</ecNumber>
    </recommendedName>
</protein>
<evidence type="ECO:0000259" key="7">
    <source>
        <dbReference type="Pfam" id="PF22451"/>
    </source>
</evidence>
<evidence type="ECO:0000256" key="1">
    <source>
        <dbReference type="ARBA" id="ARBA00023239"/>
    </source>
</evidence>
<comment type="similarity">
    <text evidence="3">Belongs to the Ahb/Nir family.</text>
</comment>